<keyword evidence="10 14" id="KW-1133">Transmembrane helix</keyword>
<accession>A0ABT6F378</accession>
<comment type="subcellular location">
    <subcellularLocation>
        <location evidence="1 14">Cell membrane</location>
        <topology evidence="1 14">Multi-pass membrane protein</topology>
    </subcellularLocation>
</comment>
<keyword evidence="13 14" id="KW-0472">Membrane</keyword>
<keyword evidence="12" id="KW-0129">CBS domain</keyword>
<dbReference type="Proteomes" id="UP001154265">
    <property type="component" value="Unassembled WGS sequence"/>
</dbReference>
<name>A0ABT6F378_9SYNE</name>
<evidence type="ECO:0000256" key="10">
    <source>
        <dbReference type="ARBA" id="ARBA00022989"/>
    </source>
</evidence>
<keyword evidence="8 14" id="KW-0378">Hydrolase</keyword>
<dbReference type="PIRSF" id="PIRSF006404">
    <property type="entry name" value="UCP006404_Pept_M50_CBS"/>
    <property type="match status" value="1"/>
</dbReference>
<evidence type="ECO:0000256" key="6">
    <source>
        <dbReference type="ARBA" id="ARBA00022723"/>
    </source>
</evidence>
<gene>
    <name evidence="16" type="ORF">L3556_15040</name>
</gene>
<evidence type="ECO:0000256" key="9">
    <source>
        <dbReference type="ARBA" id="ARBA00022833"/>
    </source>
</evidence>
<evidence type="ECO:0000256" key="12">
    <source>
        <dbReference type="ARBA" id="ARBA00023122"/>
    </source>
</evidence>
<evidence type="ECO:0000256" key="1">
    <source>
        <dbReference type="ARBA" id="ARBA00004651"/>
    </source>
</evidence>
<feature type="transmembrane region" description="Helical" evidence="14">
    <location>
        <begin position="139"/>
        <end position="158"/>
    </location>
</feature>
<comment type="similarity">
    <text evidence="2 14">Belongs to the peptidase M50B family.</text>
</comment>
<dbReference type="InterPro" id="IPR016483">
    <property type="entry name" value="UCP006404_Pept_M50_CBS"/>
</dbReference>
<evidence type="ECO:0000256" key="4">
    <source>
        <dbReference type="ARBA" id="ARBA00022670"/>
    </source>
</evidence>
<comment type="cofactor">
    <cofactor evidence="14">
        <name>Zn(2+)</name>
        <dbReference type="ChEBI" id="CHEBI:29105"/>
    </cofactor>
    <text evidence="14">Binds 1 zinc ion per subunit.</text>
</comment>
<dbReference type="RefSeq" id="WP_277868156.1">
    <property type="nucleotide sequence ID" value="NZ_JAKKUT010000008.1"/>
</dbReference>
<keyword evidence="11 14" id="KW-0482">Metalloprotease</keyword>
<evidence type="ECO:0000259" key="15">
    <source>
        <dbReference type="Pfam" id="PF02163"/>
    </source>
</evidence>
<keyword evidence="7" id="KW-0677">Repeat</keyword>
<reference evidence="16" key="2">
    <citation type="submission" date="2022-01" db="EMBL/GenBank/DDBJ databases">
        <authorList>
            <person name="Zivanovic Y."/>
            <person name="Moreira D."/>
            <person name="Lopez-Garcia P."/>
        </authorList>
    </citation>
    <scope>NUCLEOTIDE SEQUENCE</scope>
    <source>
        <strain evidence="16">G9</strain>
    </source>
</reference>
<keyword evidence="5 14" id="KW-0812">Transmembrane</keyword>
<keyword evidence="4 14" id="KW-0645">Protease</keyword>
<dbReference type="PANTHER" id="PTHR39188:SF3">
    <property type="entry name" value="STAGE IV SPORULATION PROTEIN FB"/>
    <property type="match status" value="1"/>
</dbReference>
<feature type="transmembrane region" description="Helical" evidence="14">
    <location>
        <begin position="190"/>
        <end position="222"/>
    </location>
</feature>
<dbReference type="InterPro" id="IPR008915">
    <property type="entry name" value="Peptidase_M50"/>
</dbReference>
<feature type="transmembrane region" description="Helical" evidence="14">
    <location>
        <begin position="12"/>
        <end position="31"/>
    </location>
</feature>
<evidence type="ECO:0000256" key="14">
    <source>
        <dbReference type="PIRNR" id="PIRNR006404"/>
    </source>
</evidence>
<protein>
    <recommendedName>
        <fullName evidence="14">Zinc metalloprotease</fullName>
    </recommendedName>
</protein>
<evidence type="ECO:0000256" key="7">
    <source>
        <dbReference type="ARBA" id="ARBA00022737"/>
    </source>
</evidence>
<reference evidence="16" key="1">
    <citation type="journal article" date="2022" name="Genome Biol. Evol.">
        <title>A New Gene Family Diagnostic for Intracellular Biomineralization of Amorphous Ca Carbonates by Cyanobacteria.</title>
        <authorList>
            <person name="Benzerara K."/>
            <person name="Duprat E."/>
            <person name="Bitard-Feildel T."/>
            <person name="Caumes G."/>
            <person name="Cassier-Chauvat C."/>
            <person name="Chauvat F."/>
            <person name="Dezi M."/>
            <person name="Diop S.I."/>
            <person name="Gaschignard G."/>
            <person name="Gorgen S."/>
            <person name="Gugger M."/>
            <person name="Lopez-Garcia P."/>
            <person name="Millet M."/>
            <person name="Skouri-Panet F."/>
            <person name="Moreira D."/>
            <person name="Callebaut I."/>
        </authorList>
    </citation>
    <scope>NUCLEOTIDE SEQUENCE</scope>
    <source>
        <strain evidence="16">G9</strain>
    </source>
</reference>
<keyword evidence="17" id="KW-1185">Reference proteome</keyword>
<evidence type="ECO:0000256" key="2">
    <source>
        <dbReference type="ARBA" id="ARBA00007931"/>
    </source>
</evidence>
<evidence type="ECO:0000256" key="5">
    <source>
        <dbReference type="ARBA" id="ARBA00022692"/>
    </source>
</evidence>
<feature type="transmembrane region" description="Helical" evidence="14">
    <location>
        <begin position="71"/>
        <end position="92"/>
    </location>
</feature>
<feature type="domain" description="Peptidase M50" evidence="15">
    <location>
        <begin position="55"/>
        <end position="126"/>
    </location>
</feature>
<dbReference type="EMBL" id="JAKKUT010000008">
    <property type="protein sequence ID" value="MDG2992233.1"/>
    <property type="molecule type" value="Genomic_DNA"/>
</dbReference>
<sequence length="419" mass="46047">MGQTWQVGKLFGIPLYIDRSWFIVIALFTFLNGSDWQQTYPNWGLLAWIAGLAVSLLLFASVLLHELGHSLVARSQGITVRSITLFLFGGVASIERESSTPGQAFQVAIAGPLVSLGLFIALSGLSYTFPQETPWREMVTYLAGINLILALFNLLPGLPLDGGQILKAGVWKLTGDRFQGIHWAARSGQILGWLAISFGAVSFFLLGTINGLWIAFLGWFALRNATLYNRMTTMQEMLLQVKASDVMSRDYRVVDAHISLREFADRYLLLADQQPTAYFAAADGRYRGRIDPKAMNHVERSTWEHTPLSHLAVPLDATPSVSEATNLATVIHELEVQNQPYLTVLSPAGAVVGVIDRGDIVQSLGDRFGWAVNKTDIETIKKQASYPPSLQLDQMAATALQIIPRDESSESPVSSVPKS</sequence>
<evidence type="ECO:0000256" key="3">
    <source>
        <dbReference type="ARBA" id="ARBA00022475"/>
    </source>
</evidence>
<dbReference type="InterPro" id="IPR046342">
    <property type="entry name" value="CBS_dom_sf"/>
</dbReference>
<evidence type="ECO:0000313" key="17">
    <source>
        <dbReference type="Proteomes" id="UP001154265"/>
    </source>
</evidence>
<dbReference type="Pfam" id="PF02163">
    <property type="entry name" value="Peptidase_M50"/>
    <property type="match status" value="2"/>
</dbReference>
<comment type="caution">
    <text evidence="16">The sequence shown here is derived from an EMBL/GenBank/DDBJ whole genome shotgun (WGS) entry which is preliminary data.</text>
</comment>
<evidence type="ECO:0000256" key="13">
    <source>
        <dbReference type="ARBA" id="ARBA00023136"/>
    </source>
</evidence>
<dbReference type="GO" id="GO:0008233">
    <property type="term" value="F:peptidase activity"/>
    <property type="evidence" value="ECO:0007669"/>
    <property type="project" value="UniProtKB-KW"/>
</dbReference>
<dbReference type="SUPFAM" id="SSF54631">
    <property type="entry name" value="CBS-domain pair"/>
    <property type="match status" value="1"/>
</dbReference>
<feature type="transmembrane region" description="Helical" evidence="14">
    <location>
        <begin position="43"/>
        <end position="64"/>
    </location>
</feature>
<keyword evidence="9 14" id="KW-0862">Zinc</keyword>
<keyword evidence="6 14" id="KW-0479">Metal-binding</keyword>
<dbReference type="CDD" id="cd04639">
    <property type="entry name" value="CBS_pair_peptidase_M50"/>
    <property type="match status" value="1"/>
</dbReference>
<organism evidence="16 17">
    <name type="scientific">Candidatus Synechococcus calcipolaris G9</name>
    <dbReference type="NCBI Taxonomy" id="1497997"/>
    <lineage>
        <taxon>Bacteria</taxon>
        <taxon>Bacillati</taxon>
        <taxon>Cyanobacteriota</taxon>
        <taxon>Cyanophyceae</taxon>
        <taxon>Synechococcales</taxon>
        <taxon>Synechococcaceae</taxon>
        <taxon>Synechococcus</taxon>
    </lineage>
</organism>
<evidence type="ECO:0000313" key="16">
    <source>
        <dbReference type="EMBL" id="MDG2992233.1"/>
    </source>
</evidence>
<dbReference type="GO" id="GO:0006508">
    <property type="term" value="P:proteolysis"/>
    <property type="evidence" value="ECO:0007669"/>
    <property type="project" value="UniProtKB-KW"/>
</dbReference>
<evidence type="ECO:0000256" key="11">
    <source>
        <dbReference type="ARBA" id="ARBA00023049"/>
    </source>
</evidence>
<feature type="transmembrane region" description="Helical" evidence="14">
    <location>
        <begin position="104"/>
        <end position="127"/>
    </location>
</feature>
<dbReference type="CDD" id="cd06164">
    <property type="entry name" value="S2P-M50_SpoIVFB_CBS"/>
    <property type="match status" value="1"/>
</dbReference>
<keyword evidence="3 14" id="KW-1003">Cell membrane</keyword>
<feature type="domain" description="Peptidase M50" evidence="15">
    <location>
        <begin position="135"/>
        <end position="176"/>
    </location>
</feature>
<dbReference type="PANTHER" id="PTHR39188">
    <property type="entry name" value="MEMBRANE-ASSOCIATED ZINC METALLOPROTEASE M50B"/>
    <property type="match status" value="1"/>
</dbReference>
<proteinExistence type="inferred from homology"/>
<evidence type="ECO:0000256" key="8">
    <source>
        <dbReference type="ARBA" id="ARBA00022801"/>
    </source>
</evidence>